<dbReference type="OrthoDB" id="9449069at2759"/>
<dbReference type="GO" id="GO:0005125">
    <property type="term" value="F:cytokine activity"/>
    <property type="evidence" value="ECO:0007669"/>
    <property type="project" value="UniProtKB-KW"/>
</dbReference>
<dbReference type="EMBL" id="VHII01000017">
    <property type="protein sequence ID" value="KAF1377890.1"/>
    <property type="molecule type" value="Genomic_DNA"/>
</dbReference>
<evidence type="ECO:0000256" key="3">
    <source>
        <dbReference type="ARBA" id="ARBA00004550"/>
    </source>
</evidence>
<evidence type="ECO:0000256" key="2">
    <source>
        <dbReference type="ARBA" id="ARBA00004514"/>
    </source>
</evidence>
<name>A0A6A5EAR7_PERFL</name>
<evidence type="ECO:0000256" key="9">
    <source>
        <dbReference type="ARBA" id="ARBA00022620"/>
    </source>
</evidence>
<evidence type="ECO:0000256" key="4">
    <source>
        <dbReference type="ARBA" id="ARBA00010448"/>
    </source>
</evidence>
<dbReference type="GO" id="GO:0006955">
    <property type="term" value="P:immune response"/>
    <property type="evidence" value="ECO:0007669"/>
    <property type="project" value="InterPro"/>
</dbReference>
<evidence type="ECO:0000256" key="1">
    <source>
        <dbReference type="ARBA" id="ARBA00004371"/>
    </source>
</evidence>
<dbReference type="GO" id="GO:0005829">
    <property type="term" value="C:cytosol"/>
    <property type="evidence" value="ECO:0007669"/>
    <property type="project" value="UniProtKB-SubCell"/>
</dbReference>
<dbReference type="SMART" id="SM00125">
    <property type="entry name" value="IL1"/>
    <property type="match status" value="1"/>
</dbReference>
<dbReference type="SUPFAM" id="SSF50353">
    <property type="entry name" value="Cytokine"/>
    <property type="match status" value="1"/>
</dbReference>
<dbReference type="GO" id="GO:1901222">
    <property type="term" value="P:regulation of non-canonical NF-kappaB signal transduction"/>
    <property type="evidence" value="ECO:0007669"/>
    <property type="project" value="TreeGrafter"/>
</dbReference>
<evidence type="ECO:0000256" key="12">
    <source>
        <dbReference type="ARBA" id="ARBA00023246"/>
    </source>
</evidence>
<dbReference type="Proteomes" id="UP000465112">
    <property type="component" value="Chromosome 17"/>
</dbReference>
<keyword evidence="8" id="KW-0964">Secreted</keyword>
<dbReference type="GO" id="GO:0010628">
    <property type="term" value="P:positive regulation of gene expression"/>
    <property type="evidence" value="ECO:0007669"/>
    <property type="project" value="TreeGrafter"/>
</dbReference>
<dbReference type="PANTHER" id="PTHR10078">
    <property type="entry name" value="INTERLEUKIN-1 FAMILY MEMBER"/>
    <property type="match status" value="1"/>
</dbReference>
<evidence type="ECO:0000313" key="13">
    <source>
        <dbReference type="EMBL" id="KAF1377890.1"/>
    </source>
</evidence>
<dbReference type="GO" id="GO:0051781">
    <property type="term" value="P:positive regulation of cell division"/>
    <property type="evidence" value="ECO:0007669"/>
    <property type="project" value="UniProtKB-KW"/>
</dbReference>
<proteinExistence type="inferred from homology"/>
<evidence type="ECO:0000256" key="8">
    <source>
        <dbReference type="ARBA" id="ARBA00022525"/>
    </source>
</evidence>
<dbReference type="InterPro" id="IPR008996">
    <property type="entry name" value="IL1/FGF"/>
</dbReference>
<keyword evidence="10" id="KW-0395">Inflammatory response</keyword>
<comment type="caution">
    <text evidence="13">The sequence shown here is derived from an EMBL/GenBank/DDBJ whole genome shotgun (WGS) entry which is preliminary data.</text>
</comment>
<evidence type="ECO:0000256" key="11">
    <source>
        <dbReference type="ARBA" id="ARBA00023228"/>
    </source>
</evidence>
<dbReference type="InterPro" id="IPR000975">
    <property type="entry name" value="IL-1_fam"/>
</dbReference>
<evidence type="ECO:0000256" key="10">
    <source>
        <dbReference type="ARBA" id="ARBA00023198"/>
    </source>
</evidence>
<keyword evidence="11" id="KW-0458">Lysosome</keyword>
<comment type="subcellular location">
    <subcellularLocation>
        <location evidence="2">Cytoplasm</location>
        <location evidence="2">Cytosol</location>
    </subcellularLocation>
    <subcellularLocation>
        <location evidence="1">Lysosome</location>
    </subcellularLocation>
    <subcellularLocation>
        <location evidence="3">Secreted</location>
        <location evidence="3">Extracellular exosome</location>
    </subcellularLocation>
</comment>
<sequence>MCDFDLSQALDGSPDCDESGFESCCFDTTDVQDEFFPLDEGLNMLVSRNRKTMQSVANLLLAVNRMKKSLTRCDSELSDEELCSAIMESLVTVTLVTTTEASSTGMKRIFQRLNSDPLCTLCDHSQKYIVQASGGLKLQAVTLQGGNGDKKVNFKLSRYMTPNVSAGEVGAVVLSITNKLHMSCCMKDGKAVLNLEERSKEDLKKISADGDMDRFLFYKRTTGMSLNTFESVRCRGWFISTSYEAEYQPVEMCERDASRRLTHFKVI</sequence>
<evidence type="ECO:0000313" key="14">
    <source>
        <dbReference type="Proteomes" id="UP000465112"/>
    </source>
</evidence>
<dbReference type="GO" id="GO:0019221">
    <property type="term" value="P:cytokine-mediated signaling pathway"/>
    <property type="evidence" value="ECO:0007669"/>
    <property type="project" value="TreeGrafter"/>
</dbReference>
<keyword evidence="9" id="KW-0666">Pyrogen</keyword>
<dbReference type="GO" id="GO:0071222">
    <property type="term" value="P:cellular response to lipopolysaccharide"/>
    <property type="evidence" value="ECO:0007669"/>
    <property type="project" value="TreeGrafter"/>
</dbReference>
<keyword evidence="14" id="KW-1185">Reference proteome</keyword>
<keyword evidence="6" id="KW-0963">Cytoplasm</keyword>
<gene>
    <name evidence="13" type="ORF">PFLUV_G00205450</name>
</gene>
<keyword evidence="7" id="KW-0202">Cytokine</keyword>
<dbReference type="GO" id="GO:0005764">
    <property type="term" value="C:lysosome"/>
    <property type="evidence" value="ECO:0007669"/>
    <property type="project" value="UniProtKB-SubCell"/>
</dbReference>
<dbReference type="GO" id="GO:0005615">
    <property type="term" value="C:extracellular space"/>
    <property type="evidence" value="ECO:0007669"/>
    <property type="project" value="UniProtKB-KW"/>
</dbReference>
<evidence type="ECO:0000256" key="5">
    <source>
        <dbReference type="ARBA" id="ARBA00014702"/>
    </source>
</evidence>
<dbReference type="AlphaFoldDB" id="A0A6A5EAR7"/>
<evidence type="ECO:0000256" key="7">
    <source>
        <dbReference type="ARBA" id="ARBA00022514"/>
    </source>
</evidence>
<evidence type="ECO:0000256" key="6">
    <source>
        <dbReference type="ARBA" id="ARBA00022490"/>
    </source>
</evidence>
<dbReference type="GO" id="GO:0042119">
    <property type="term" value="P:neutrophil activation"/>
    <property type="evidence" value="ECO:0007669"/>
    <property type="project" value="TreeGrafter"/>
</dbReference>
<protein>
    <recommendedName>
        <fullName evidence="5">Interleukin-1 beta</fullName>
    </recommendedName>
</protein>
<dbReference type="Gene3D" id="2.80.10.50">
    <property type="match status" value="1"/>
</dbReference>
<comment type="similarity">
    <text evidence="4">Belongs to the IL-1 family.</text>
</comment>
<keyword evidence="12" id="KW-0497">Mitogen</keyword>
<reference evidence="13 14" key="1">
    <citation type="submission" date="2019-06" db="EMBL/GenBank/DDBJ databases">
        <title>A chromosome-scale genome assembly of the European perch, Perca fluviatilis.</title>
        <authorList>
            <person name="Roques C."/>
            <person name="Zahm M."/>
            <person name="Cabau C."/>
            <person name="Klopp C."/>
            <person name="Bouchez O."/>
            <person name="Donnadieu C."/>
            <person name="Kuhl H."/>
            <person name="Gislard M."/>
            <person name="Guendouz S."/>
            <person name="Journot L."/>
            <person name="Haffray P."/>
            <person name="Bestin A."/>
            <person name="Morvezen R."/>
            <person name="Feron R."/>
            <person name="Wen M."/>
            <person name="Jouanno E."/>
            <person name="Herpin A."/>
            <person name="Schartl M."/>
            <person name="Postlethwait J."/>
            <person name="Schaerlinger B."/>
            <person name="Chardard D."/>
            <person name="Lecocq T."/>
            <person name="Poncet C."/>
            <person name="Jaffrelo L."/>
            <person name="Lampietro C."/>
            <person name="Guiguen Y."/>
        </authorList>
    </citation>
    <scope>NUCLEOTIDE SEQUENCE [LARGE SCALE GENOMIC DNA]</scope>
    <source>
        <tissue evidence="13">Blood</tissue>
    </source>
</reference>
<dbReference type="GO" id="GO:0048246">
    <property type="term" value="P:macrophage chemotaxis"/>
    <property type="evidence" value="ECO:0007669"/>
    <property type="project" value="TreeGrafter"/>
</dbReference>
<dbReference type="GO" id="GO:0001660">
    <property type="term" value="P:fever generation"/>
    <property type="evidence" value="ECO:0007669"/>
    <property type="project" value="UniProtKB-KW"/>
</dbReference>
<accession>A0A6A5EAR7</accession>
<dbReference type="PANTHER" id="PTHR10078:SF30">
    <property type="entry name" value="INTERLEUKIN-1 BETA"/>
    <property type="match status" value="1"/>
</dbReference>
<dbReference type="Pfam" id="PF00340">
    <property type="entry name" value="IL1"/>
    <property type="match status" value="1"/>
</dbReference>
<organism evidence="13 14">
    <name type="scientific">Perca fluviatilis</name>
    <name type="common">European perch</name>
    <dbReference type="NCBI Taxonomy" id="8168"/>
    <lineage>
        <taxon>Eukaryota</taxon>
        <taxon>Metazoa</taxon>
        <taxon>Chordata</taxon>
        <taxon>Craniata</taxon>
        <taxon>Vertebrata</taxon>
        <taxon>Euteleostomi</taxon>
        <taxon>Actinopterygii</taxon>
        <taxon>Neopterygii</taxon>
        <taxon>Teleostei</taxon>
        <taxon>Neoteleostei</taxon>
        <taxon>Acanthomorphata</taxon>
        <taxon>Eupercaria</taxon>
        <taxon>Perciformes</taxon>
        <taxon>Percoidei</taxon>
        <taxon>Percidae</taxon>
        <taxon>Percinae</taxon>
        <taxon>Perca</taxon>
    </lineage>
</organism>